<protein>
    <recommendedName>
        <fullName evidence="5">ATP-dependent RNA helicase</fullName>
        <ecNumber evidence="5">3.6.4.13</ecNumber>
    </recommendedName>
</protein>
<dbReference type="GO" id="GO:0016787">
    <property type="term" value="F:hydrolase activity"/>
    <property type="evidence" value="ECO:0007669"/>
    <property type="project" value="UniProtKB-KW"/>
</dbReference>
<keyword evidence="1 5" id="KW-0547">Nucleotide-binding</keyword>
<keyword evidence="5" id="KW-0347">Helicase</keyword>
<proteinExistence type="inferred from homology"/>
<comment type="domain">
    <text evidence="5">The Q motif is unique to and characteristic of the DEAD box family of RNA helicases and controls ATP binding and hydrolysis.</text>
</comment>
<comment type="catalytic activity">
    <reaction evidence="5">
        <text>ATP + H2O = ADP + phosphate + H(+)</text>
        <dbReference type="Rhea" id="RHEA:13065"/>
        <dbReference type="ChEBI" id="CHEBI:15377"/>
        <dbReference type="ChEBI" id="CHEBI:15378"/>
        <dbReference type="ChEBI" id="CHEBI:30616"/>
        <dbReference type="ChEBI" id="CHEBI:43474"/>
        <dbReference type="ChEBI" id="CHEBI:456216"/>
        <dbReference type="EC" id="3.6.4.13"/>
    </reaction>
</comment>
<dbReference type="PROSITE" id="PS51192">
    <property type="entry name" value="HELICASE_ATP_BIND_1"/>
    <property type="match status" value="1"/>
</dbReference>
<evidence type="ECO:0000256" key="5">
    <source>
        <dbReference type="RuleBase" id="RU365068"/>
    </source>
</evidence>
<comment type="similarity">
    <text evidence="5">Belongs to the DEAD box helicase family.</text>
</comment>
<dbReference type="PANTHER" id="PTHR24031">
    <property type="entry name" value="RNA HELICASE"/>
    <property type="match status" value="1"/>
</dbReference>
<dbReference type="InterPro" id="IPR027417">
    <property type="entry name" value="P-loop_NTPase"/>
</dbReference>
<evidence type="ECO:0000256" key="3">
    <source>
        <dbReference type="ARBA" id="ARBA00022840"/>
    </source>
</evidence>
<dbReference type="InterPro" id="IPR001650">
    <property type="entry name" value="Helicase_C-like"/>
</dbReference>
<dbReference type="EC" id="3.6.4.13" evidence="5"/>
<feature type="domain" description="Helicase ATP-binding" evidence="6">
    <location>
        <begin position="150"/>
        <end position="318"/>
    </location>
</feature>
<accession>A0A914PW43</accession>
<feature type="domain" description="Helicase C-terminal" evidence="7">
    <location>
        <begin position="362"/>
        <end position="513"/>
    </location>
</feature>
<dbReference type="GO" id="GO:0003723">
    <property type="term" value="F:RNA binding"/>
    <property type="evidence" value="ECO:0007669"/>
    <property type="project" value="UniProtKB-UniRule"/>
</dbReference>
<dbReference type="PROSITE" id="PS51194">
    <property type="entry name" value="HELICASE_CTER"/>
    <property type="match status" value="1"/>
</dbReference>
<dbReference type="CDD" id="cd18787">
    <property type="entry name" value="SF2_C_DEAD"/>
    <property type="match status" value="1"/>
</dbReference>
<organism evidence="8 9">
    <name type="scientific">Panagrolaimus davidi</name>
    <dbReference type="NCBI Taxonomy" id="227884"/>
    <lineage>
        <taxon>Eukaryota</taxon>
        <taxon>Metazoa</taxon>
        <taxon>Ecdysozoa</taxon>
        <taxon>Nematoda</taxon>
        <taxon>Chromadorea</taxon>
        <taxon>Rhabditida</taxon>
        <taxon>Tylenchina</taxon>
        <taxon>Panagrolaimomorpha</taxon>
        <taxon>Panagrolaimoidea</taxon>
        <taxon>Panagrolaimidae</taxon>
        <taxon>Panagrolaimus</taxon>
    </lineage>
</organism>
<evidence type="ECO:0000256" key="2">
    <source>
        <dbReference type="ARBA" id="ARBA00022801"/>
    </source>
</evidence>
<comment type="function">
    <text evidence="5">RNA helicase.</text>
</comment>
<dbReference type="InterPro" id="IPR011545">
    <property type="entry name" value="DEAD/DEAH_box_helicase_dom"/>
</dbReference>
<keyword evidence="8" id="KW-1185">Reference proteome</keyword>
<evidence type="ECO:0000313" key="9">
    <source>
        <dbReference type="WBParaSite" id="PDA_v2.g230.t1"/>
    </source>
</evidence>
<dbReference type="Gene3D" id="3.40.50.300">
    <property type="entry name" value="P-loop containing nucleotide triphosphate hydrolases"/>
    <property type="match status" value="2"/>
</dbReference>
<evidence type="ECO:0000256" key="1">
    <source>
        <dbReference type="ARBA" id="ARBA00022741"/>
    </source>
</evidence>
<evidence type="ECO:0000313" key="8">
    <source>
        <dbReference type="Proteomes" id="UP000887578"/>
    </source>
</evidence>
<evidence type="ECO:0000256" key="4">
    <source>
        <dbReference type="ARBA" id="ARBA00022884"/>
    </source>
</evidence>
<dbReference type="GO" id="GO:0003724">
    <property type="term" value="F:RNA helicase activity"/>
    <property type="evidence" value="ECO:0007669"/>
    <property type="project" value="UniProtKB-EC"/>
</dbReference>
<dbReference type="Proteomes" id="UP000887578">
    <property type="component" value="Unplaced"/>
</dbReference>
<dbReference type="SMART" id="SM00490">
    <property type="entry name" value="HELICc"/>
    <property type="match status" value="1"/>
</dbReference>
<dbReference type="Pfam" id="PF00271">
    <property type="entry name" value="Helicase_C"/>
    <property type="match status" value="1"/>
</dbReference>
<dbReference type="SUPFAM" id="SSF52540">
    <property type="entry name" value="P-loop containing nucleoside triphosphate hydrolases"/>
    <property type="match status" value="2"/>
</dbReference>
<keyword evidence="4 5" id="KW-0694">RNA-binding</keyword>
<sequence length="536" mass="60762">MSVMSTNKSDFVIDLQTIFNVPNTCQDVNVKEEFCWGAGDQQLFEGEAVEFDMESFIKDEEERTKMDLEETDFKVLGEEKFVQLKKIQIRPAWISSAKVFEKNVVADNCEKLKNFPGLKRALYQRIKENINAFFPVQASVLSYLLPLSSSIPLFPPRDIAVSAPTGSGKTLCYILPILNGLEHNDPSAVYAVILAPLQLLAVQIFEEFKKYNIYDASVVLLAGVQEYATERRFLFPNGSKTSKASIIIATPDRFVEHLTDIHGKIELSKLLKTANSTSIARLQSPEQNRWLQKILVSATLNLDVEQLFIWNLRCPRLFRSTGQGNDESGEIKPMEKRKIAASVALPSTIMHKVVICDSQRKPLDVYCWICRNPEWQRVMVFVNNNESLQRLTSLFGHMFKKDSKKVAGLSAEHFKDRRLRTIKQFTSGEINILISSDITGRGVDIPDIDCVINYDLPKTDRIFIHRAGRTARAGKTGTVLSFATKEEKVVFKKILAQRGYWNSVTEVPKEDLSNTKDKVNYKKSLEKLQAQFGSAE</sequence>
<dbReference type="Pfam" id="PF00270">
    <property type="entry name" value="DEAD"/>
    <property type="match status" value="1"/>
</dbReference>
<evidence type="ECO:0000259" key="7">
    <source>
        <dbReference type="PROSITE" id="PS51194"/>
    </source>
</evidence>
<keyword evidence="3 5" id="KW-0067">ATP-binding</keyword>
<keyword evidence="2 5" id="KW-0378">Hydrolase</keyword>
<evidence type="ECO:0000259" key="6">
    <source>
        <dbReference type="PROSITE" id="PS51192"/>
    </source>
</evidence>
<reference evidence="9" key="1">
    <citation type="submission" date="2022-11" db="UniProtKB">
        <authorList>
            <consortium name="WormBaseParasite"/>
        </authorList>
    </citation>
    <scope>IDENTIFICATION</scope>
</reference>
<dbReference type="WBParaSite" id="PDA_v2.g230.t1">
    <property type="protein sequence ID" value="PDA_v2.g230.t1"/>
    <property type="gene ID" value="PDA_v2.g230"/>
</dbReference>
<dbReference type="SMART" id="SM00487">
    <property type="entry name" value="DEXDc"/>
    <property type="match status" value="1"/>
</dbReference>
<dbReference type="GO" id="GO:0005524">
    <property type="term" value="F:ATP binding"/>
    <property type="evidence" value="ECO:0007669"/>
    <property type="project" value="UniProtKB-UniRule"/>
</dbReference>
<dbReference type="InterPro" id="IPR014001">
    <property type="entry name" value="Helicase_ATP-bd"/>
</dbReference>
<name>A0A914PW43_9BILA</name>
<dbReference type="AlphaFoldDB" id="A0A914PW43"/>